<name>A0A0J5WJ61_BURCE</name>
<evidence type="ECO:0000259" key="2">
    <source>
        <dbReference type="Pfam" id="PF13953"/>
    </source>
</evidence>
<dbReference type="EMBL" id="LDWR01000048">
    <property type="protein sequence ID" value="KML49998.1"/>
    <property type="molecule type" value="Genomic_DNA"/>
</dbReference>
<protein>
    <recommendedName>
        <fullName evidence="2">PapC-like C-terminal domain-containing protein</fullName>
    </recommendedName>
</protein>
<dbReference type="InterPro" id="IPR043142">
    <property type="entry name" value="PapC-like_C_sf"/>
</dbReference>
<evidence type="ECO:0000313" key="4">
    <source>
        <dbReference type="Proteomes" id="UP000036338"/>
    </source>
</evidence>
<dbReference type="Pfam" id="PF13953">
    <property type="entry name" value="PapC_C"/>
    <property type="match status" value="1"/>
</dbReference>
<gene>
    <name evidence="3" type="ORF">VL15_27550</name>
</gene>
<organism evidence="3 4">
    <name type="scientific">Burkholderia cepacia</name>
    <name type="common">Pseudomonas cepacia</name>
    <dbReference type="NCBI Taxonomy" id="292"/>
    <lineage>
        <taxon>Bacteria</taxon>
        <taxon>Pseudomonadati</taxon>
        <taxon>Pseudomonadota</taxon>
        <taxon>Betaproteobacteria</taxon>
        <taxon>Burkholderiales</taxon>
        <taxon>Burkholderiaceae</taxon>
        <taxon>Burkholderia</taxon>
        <taxon>Burkholderia cepacia complex</taxon>
    </lineage>
</organism>
<dbReference type="AlphaFoldDB" id="A0A0J5WJ61"/>
<dbReference type="PATRIC" id="fig|292.27.peg.5910"/>
<feature type="compositionally biased region" description="Polar residues" evidence="1">
    <location>
        <begin position="116"/>
        <end position="126"/>
    </location>
</feature>
<dbReference type="InterPro" id="IPR025949">
    <property type="entry name" value="PapC-like_C"/>
</dbReference>
<accession>A0A0J5WJ61</accession>
<dbReference type="RefSeq" id="WP_048249830.1">
    <property type="nucleotide sequence ID" value="NZ_LDWR01000048.1"/>
</dbReference>
<dbReference type="Gene3D" id="2.60.40.2070">
    <property type="match status" value="1"/>
</dbReference>
<reference evidence="3 4" key="1">
    <citation type="submission" date="2015-05" db="EMBL/GenBank/DDBJ databases">
        <title>Draft genome of Burkholderia cepacia LK29.</title>
        <authorList>
            <person name="Chan X.Y."/>
        </authorList>
    </citation>
    <scope>NUCLEOTIDE SEQUENCE [LARGE SCALE GENOMIC DNA]</scope>
    <source>
        <strain evidence="3 4">LK29</strain>
    </source>
</reference>
<proteinExistence type="predicted"/>
<evidence type="ECO:0000313" key="3">
    <source>
        <dbReference type="EMBL" id="KML49998.1"/>
    </source>
</evidence>
<dbReference type="Proteomes" id="UP000036338">
    <property type="component" value="Unassembled WGS sequence"/>
</dbReference>
<feature type="domain" description="PapC-like C-terminal" evidence="2">
    <location>
        <begin position="3"/>
        <end position="55"/>
    </location>
</feature>
<comment type="caution">
    <text evidence="3">The sequence shown here is derived from an EMBL/GenBank/DDBJ whole genome shotgun (WGS) entry which is preliminary data.</text>
</comment>
<evidence type="ECO:0000256" key="1">
    <source>
        <dbReference type="SAM" id="MobiDB-lite"/>
    </source>
</evidence>
<sequence>MQFELSTDGGAKVPFGAQAYDAKGKPLCMVDCQSRQLVFGIEDQGCIDVCWEGGSYKANYWLQQQNQALSSERVPLTCRQPSGTGDKLRRAAIFFPDEAGRTAARPRMPTHVGKPENTQSTMDTEK</sequence>
<feature type="region of interest" description="Disordered" evidence="1">
    <location>
        <begin position="95"/>
        <end position="126"/>
    </location>
</feature>